<comment type="caution">
    <text evidence="3">The sequence shown here is derived from an EMBL/GenBank/DDBJ whole genome shotgun (WGS) entry which is preliminary data.</text>
</comment>
<feature type="compositionally biased region" description="Low complexity" evidence="1">
    <location>
        <begin position="402"/>
        <end position="416"/>
    </location>
</feature>
<name>A0ABT5C3Y3_9BACT</name>
<feature type="compositionally biased region" description="Gly residues" evidence="1">
    <location>
        <begin position="417"/>
        <end position="436"/>
    </location>
</feature>
<dbReference type="RefSeq" id="WP_272097577.1">
    <property type="nucleotide sequence ID" value="NZ_JAQNDK010000002.1"/>
</dbReference>
<feature type="chain" id="PRO_5045879404" description="Sortilin N-terminal domain-containing protein" evidence="2">
    <location>
        <begin position="46"/>
        <end position="509"/>
    </location>
</feature>
<evidence type="ECO:0000313" key="4">
    <source>
        <dbReference type="Proteomes" id="UP001217485"/>
    </source>
</evidence>
<organism evidence="3 4">
    <name type="scientific">Sorangium atrum</name>
    <dbReference type="NCBI Taxonomy" id="2995308"/>
    <lineage>
        <taxon>Bacteria</taxon>
        <taxon>Pseudomonadati</taxon>
        <taxon>Myxococcota</taxon>
        <taxon>Polyangia</taxon>
        <taxon>Polyangiales</taxon>
        <taxon>Polyangiaceae</taxon>
        <taxon>Sorangium</taxon>
    </lineage>
</organism>
<evidence type="ECO:0000256" key="1">
    <source>
        <dbReference type="SAM" id="MobiDB-lite"/>
    </source>
</evidence>
<reference evidence="3 4" key="1">
    <citation type="submission" date="2023-01" db="EMBL/GenBank/DDBJ databases">
        <title>Minimal conservation of predation-associated metabolite biosynthetic gene clusters underscores biosynthetic potential of Myxococcota including descriptions for ten novel species: Archangium lansinium sp. nov., Myxococcus landrumus sp. nov., Nannocystis bai.</title>
        <authorList>
            <person name="Ahearne A."/>
            <person name="Stevens C."/>
            <person name="Dowd S."/>
        </authorList>
    </citation>
    <scope>NUCLEOTIDE SEQUENCE [LARGE SCALE GENOMIC DNA]</scope>
    <source>
        <strain evidence="3 4">WIWO2</strain>
    </source>
</reference>
<feature type="signal peptide" evidence="2">
    <location>
        <begin position="1"/>
        <end position="45"/>
    </location>
</feature>
<gene>
    <name evidence="3" type="ORF">POL72_22595</name>
</gene>
<dbReference type="Proteomes" id="UP001217485">
    <property type="component" value="Unassembled WGS sequence"/>
</dbReference>
<dbReference type="SUPFAM" id="SSF110296">
    <property type="entry name" value="Oligoxyloglucan reducing end-specific cellobiohydrolase"/>
    <property type="match status" value="1"/>
</dbReference>
<protein>
    <recommendedName>
        <fullName evidence="5">Sortilin N-terminal domain-containing protein</fullName>
    </recommendedName>
</protein>
<evidence type="ECO:0008006" key="5">
    <source>
        <dbReference type="Google" id="ProtNLM"/>
    </source>
</evidence>
<evidence type="ECO:0000313" key="3">
    <source>
        <dbReference type="EMBL" id="MDC0680545.1"/>
    </source>
</evidence>
<dbReference type="InterPro" id="IPR015943">
    <property type="entry name" value="WD40/YVTN_repeat-like_dom_sf"/>
</dbReference>
<dbReference type="PANTHER" id="PTHR43739:SF5">
    <property type="entry name" value="EXO-ALPHA-SIALIDASE"/>
    <property type="match status" value="1"/>
</dbReference>
<dbReference type="Gene3D" id="2.130.10.10">
    <property type="entry name" value="YVTN repeat-like/Quinoprotein amine dehydrogenase"/>
    <property type="match status" value="2"/>
</dbReference>
<dbReference type="InterPro" id="IPR052025">
    <property type="entry name" value="Xyloglucanase_GH74"/>
</dbReference>
<evidence type="ECO:0000256" key="2">
    <source>
        <dbReference type="SAM" id="SignalP"/>
    </source>
</evidence>
<feature type="region of interest" description="Disordered" evidence="1">
    <location>
        <begin position="402"/>
        <end position="472"/>
    </location>
</feature>
<keyword evidence="4" id="KW-1185">Reference proteome</keyword>
<dbReference type="PANTHER" id="PTHR43739">
    <property type="entry name" value="XYLOGLUCANASE (EUROFUNG)"/>
    <property type="match status" value="1"/>
</dbReference>
<keyword evidence="2" id="KW-0732">Signal</keyword>
<dbReference type="EMBL" id="JAQNDK010000002">
    <property type="protein sequence ID" value="MDC0680545.1"/>
    <property type="molecule type" value="Genomic_DNA"/>
</dbReference>
<sequence>MRSSPPRAVRPGSRPARAVALASAARAVALAAALVAMALPSPAAANGVFPSADQIVFDPADPARAVARMTYGLLTTRDGGASWRWICEGAVGYDDAGGQSPPIAAAASGRVLAALTDGIAVGTEGGCVWARARGAELAGREVIDLSVRRGDPSHVVAVAAGTRHGLWASRDGGATWTSAGTPLPEGFLARTVDVAPSDPRRVYVSGLASEGGSVKGVIARSADGGETWQTAAVPGSTTSREPYIAGVDPRDADVLYVRIASAPGRLFVSMDGGATFAPVFATEGFVRAFAISPDGATVAVGSDIDGVFRAASSTLAFERVSSVAPRCFAWTDSGLYACASEFVDGFTIGRSLDGGATFEPLLQQACIRGPLDCAASTAVGAVCPTDWPRIALMTGHRDCTSDAGPAAAGSGTSAGATGAGGASGVGGATAASGGGDRASAAGAGGAPDVPDGGAPPSGGARPSEEGCSCRTGGAEDGRAGALAAACLAAVAAARRRSRRAGVAARGALG</sequence>
<accession>A0ABT5C3Y3</accession>
<proteinExistence type="predicted"/>
<feature type="compositionally biased region" description="Low complexity" evidence="1">
    <location>
        <begin position="437"/>
        <end position="461"/>
    </location>
</feature>
<dbReference type="CDD" id="cd15482">
    <property type="entry name" value="Sialidase_non-viral"/>
    <property type="match status" value="1"/>
</dbReference>